<dbReference type="Proteomes" id="UP000557749">
    <property type="component" value="Unassembled WGS sequence"/>
</dbReference>
<organism evidence="3 4">
    <name type="scientific">Pectobacterium aroidearum</name>
    <dbReference type="NCBI Taxonomy" id="1201031"/>
    <lineage>
        <taxon>Bacteria</taxon>
        <taxon>Pseudomonadati</taxon>
        <taxon>Pseudomonadota</taxon>
        <taxon>Gammaproteobacteria</taxon>
        <taxon>Enterobacterales</taxon>
        <taxon>Pectobacteriaceae</taxon>
        <taxon>Pectobacterium</taxon>
    </lineage>
</organism>
<gene>
    <name evidence="3" type="ORF">H2Y57_21360</name>
</gene>
<sequence length="96" mass="11254">MKLIVLDGEKQKTPNDIYDHLSQELAFGPYFGRNADALYDFMTPIDDECRPLIVEWRNSSVFKNSYPEEFSRLLSTFRNIARFSGFNEDVFKFNVS</sequence>
<accession>A0AAW3T1U9</accession>
<reference evidence="3 4" key="1">
    <citation type="submission" date="2020-07" db="EMBL/GenBank/DDBJ databases">
        <title>Characterization of Pectobacterium aroidearum strains causing soft rot on Amorphophallus konjac.</title>
        <authorList>
            <person name="Xie H."/>
        </authorList>
    </citation>
    <scope>NUCLEOTIDE SEQUENCE [LARGE SCALE GENOMIC DNA]</scope>
    <source>
        <strain evidence="3 4">MY7</strain>
    </source>
</reference>
<feature type="domain" description="Barstar (barnase inhibitor)" evidence="2">
    <location>
        <begin position="1"/>
        <end position="94"/>
    </location>
</feature>
<proteinExistence type="inferred from homology"/>
<protein>
    <submittedName>
        <fullName evidence="3">Barstar family protein</fullName>
    </submittedName>
</protein>
<evidence type="ECO:0000256" key="1">
    <source>
        <dbReference type="ARBA" id="ARBA00006845"/>
    </source>
</evidence>
<dbReference type="InterPro" id="IPR000468">
    <property type="entry name" value="Barstar"/>
</dbReference>
<evidence type="ECO:0000259" key="2">
    <source>
        <dbReference type="Pfam" id="PF01337"/>
    </source>
</evidence>
<comment type="similarity">
    <text evidence="1">Belongs to the barstar family.</text>
</comment>
<dbReference type="EMBL" id="JACERJ010000020">
    <property type="protein sequence ID" value="MBA5206229.1"/>
    <property type="molecule type" value="Genomic_DNA"/>
</dbReference>
<dbReference type="AlphaFoldDB" id="A0AAW3T1U9"/>
<dbReference type="RefSeq" id="WP_181846168.1">
    <property type="nucleotide sequence ID" value="NZ_CP084023.1"/>
</dbReference>
<evidence type="ECO:0000313" key="3">
    <source>
        <dbReference type="EMBL" id="MBA5206229.1"/>
    </source>
</evidence>
<dbReference type="SUPFAM" id="SSF52038">
    <property type="entry name" value="Barstar-related"/>
    <property type="match status" value="1"/>
</dbReference>
<evidence type="ECO:0000313" key="4">
    <source>
        <dbReference type="Proteomes" id="UP000557749"/>
    </source>
</evidence>
<dbReference type="InterPro" id="IPR035905">
    <property type="entry name" value="Barstar-like_sf"/>
</dbReference>
<dbReference type="Gene3D" id="3.30.370.10">
    <property type="entry name" value="Barstar-like"/>
    <property type="match status" value="1"/>
</dbReference>
<dbReference type="Pfam" id="PF01337">
    <property type="entry name" value="Barstar"/>
    <property type="match status" value="1"/>
</dbReference>
<name>A0AAW3T1U9_9GAMM</name>
<comment type="caution">
    <text evidence="3">The sequence shown here is derived from an EMBL/GenBank/DDBJ whole genome shotgun (WGS) entry which is preliminary data.</text>
</comment>